<organism evidence="1">
    <name type="scientific">viral metagenome</name>
    <dbReference type="NCBI Taxonomy" id="1070528"/>
    <lineage>
        <taxon>unclassified sequences</taxon>
        <taxon>metagenomes</taxon>
        <taxon>organismal metagenomes</taxon>
    </lineage>
</organism>
<dbReference type="AlphaFoldDB" id="A0A6M3LTQ2"/>
<dbReference type="EMBL" id="MT143603">
    <property type="protein sequence ID" value="QJA98717.1"/>
    <property type="molecule type" value="Genomic_DNA"/>
</dbReference>
<evidence type="ECO:0000313" key="1">
    <source>
        <dbReference type="EMBL" id="QJA98717.1"/>
    </source>
</evidence>
<reference evidence="1" key="1">
    <citation type="submission" date="2020-03" db="EMBL/GenBank/DDBJ databases">
        <title>The deep terrestrial virosphere.</title>
        <authorList>
            <person name="Holmfeldt K."/>
            <person name="Nilsson E."/>
            <person name="Simone D."/>
            <person name="Lopez-Fernandez M."/>
            <person name="Wu X."/>
            <person name="de Brujin I."/>
            <person name="Lundin D."/>
            <person name="Andersson A."/>
            <person name="Bertilsson S."/>
            <person name="Dopson M."/>
        </authorList>
    </citation>
    <scope>NUCLEOTIDE SEQUENCE</scope>
    <source>
        <strain evidence="1">MM171A01624</strain>
    </source>
</reference>
<name>A0A6M3LTQ2_9ZZZZ</name>
<sequence>MKLTNGEIFNAREPLTKLMEAKFPVKTAFGLVKMARKLDEHLQDIEKVRQGLFQTYGTPDPKNMTQIRVEQYIPDPDEGQEPTDAGVRMKENPKWPKFREELTELFNQEVEVVLEPVALPEKVAATCDKCSHNMDKALEVEPATMMALEKFITVE</sequence>
<proteinExistence type="predicted"/>
<accession>A0A6M3LTQ2</accession>
<protein>
    <submittedName>
        <fullName evidence="1">Uncharacterized protein</fullName>
    </submittedName>
</protein>
<gene>
    <name evidence="1" type="ORF">MM171A01624_0005</name>
</gene>